<evidence type="ECO:0000313" key="3">
    <source>
        <dbReference type="Proteomes" id="UP001501231"/>
    </source>
</evidence>
<dbReference type="SUPFAM" id="SSF46785">
    <property type="entry name" value="Winged helix' DNA-binding domain"/>
    <property type="match status" value="1"/>
</dbReference>
<dbReference type="Proteomes" id="UP001501231">
    <property type="component" value="Unassembled WGS sequence"/>
</dbReference>
<dbReference type="Pfam" id="PF03551">
    <property type="entry name" value="PadR"/>
    <property type="match status" value="1"/>
</dbReference>
<organism evidence="2 3">
    <name type="scientific">Actinomadura vinacea</name>
    <dbReference type="NCBI Taxonomy" id="115336"/>
    <lineage>
        <taxon>Bacteria</taxon>
        <taxon>Bacillati</taxon>
        <taxon>Actinomycetota</taxon>
        <taxon>Actinomycetes</taxon>
        <taxon>Streptosporangiales</taxon>
        <taxon>Thermomonosporaceae</taxon>
        <taxon>Actinomadura</taxon>
    </lineage>
</organism>
<reference evidence="2 3" key="1">
    <citation type="journal article" date="2019" name="Int. J. Syst. Evol. Microbiol.">
        <title>The Global Catalogue of Microorganisms (GCM) 10K type strain sequencing project: providing services to taxonomists for standard genome sequencing and annotation.</title>
        <authorList>
            <consortium name="The Broad Institute Genomics Platform"/>
            <consortium name="The Broad Institute Genome Sequencing Center for Infectious Disease"/>
            <person name="Wu L."/>
            <person name="Ma J."/>
        </authorList>
    </citation>
    <scope>NUCLEOTIDE SEQUENCE [LARGE SCALE GENOMIC DNA]</scope>
    <source>
        <strain evidence="2 3">JCM 3325</strain>
    </source>
</reference>
<protein>
    <recommendedName>
        <fullName evidence="1">Transcription regulator PadR N-terminal domain-containing protein</fullName>
    </recommendedName>
</protein>
<feature type="domain" description="Transcription regulator PadR N-terminal" evidence="1">
    <location>
        <begin position="30"/>
        <end position="78"/>
    </location>
</feature>
<gene>
    <name evidence="2" type="ORF">GCM10010191_46010</name>
</gene>
<proteinExistence type="predicted"/>
<dbReference type="InterPro" id="IPR036388">
    <property type="entry name" value="WH-like_DNA-bd_sf"/>
</dbReference>
<comment type="caution">
    <text evidence="2">The sequence shown here is derived from an EMBL/GenBank/DDBJ whole genome shotgun (WGS) entry which is preliminary data.</text>
</comment>
<dbReference type="Gene3D" id="1.10.10.10">
    <property type="entry name" value="Winged helix-like DNA-binding domain superfamily/Winged helix DNA-binding domain"/>
    <property type="match status" value="1"/>
</dbReference>
<dbReference type="InterPro" id="IPR036390">
    <property type="entry name" value="WH_DNA-bd_sf"/>
</dbReference>
<evidence type="ECO:0000259" key="1">
    <source>
        <dbReference type="Pfam" id="PF03551"/>
    </source>
</evidence>
<accession>A0ABN3JDZ0</accession>
<sequence>MTLQTQLVLRALLRNPAHEMYGRQLADETGLMPGTTHPILLRLEQAGWVTSRKEDIDPHAEGRPARRYYRLTATGAAQAGAALAKARRPRTTALRDLAGEGGTL</sequence>
<name>A0ABN3JDZ0_9ACTN</name>
<dbReference type="InterPro" id="IPR005149">
    <property type="entry name" value="Tscrpt_reg_PadR_N"/>
</dbReference>
<dbReference type="EMBL" id="BAAARW010000016">
    <property type="protein sequence ID" value="GAA2427888.1"/>
    <property type="molecule type" value="Genomic_DNA"/>
</dbReference>
<evidence type="ECO:0000313" key="2">
    <source>
        <dbReference type="EMBL" id="GAA2427888.1"/>
    </source>
</evidence>
<keyword evidence="3" id="KW-1185">Reference proteome</keyword>